<comment type="caution">
    <text evidence="2">The sequence shown here is derived from an EMBL/GenBank/DDBJ whole genome shotgun (WGS) entry which is preliminary data.</text>
</comment>
<evidence type="ECO:0000313" key="3">
    <source>
        <dbReference type="Proteomes" id="UP001430953"/>
    </source>
</evidence>
<keyword evidence="3" id="KW-1185">Reference proteome</keyword>
<keyword evidence="1" id="KW-0812">Transmembrane</keyword>
<evidence type="ECO:0000313" key="2">
    <source>
        <dbReference type="EMBL" id="KAL0131982.1"/>
    </source>
</evidence>
<name>A0AAW2GXV1_9HYME</name>
<feature type="transmembrane region" description="Helical" evidence="1">
    <location>
        <begin position="95"/>
        <end position="120"/>
    </location>
</feature>
<evidence type="ECO:0000256" key="1">
    <source>
        <dbReference type="SAM" id="Phobius"/>
    </source>
</evidence>
<sequence>MSSKPRRVLARYYLKRIVLSPVIKSPTRPSGFSSCFSNVARTNGSNCAEVHSTEPHREFSLGSTCSERGAGSKLHREEAEIHTQKRKIMKETKNTVNIIVTCFLLAPLLSILLLTLLMSINLPSYKIMRKKNVTTRILLHYCSEFPRLFFFFYFFILLNPVRPLLIYKILHVRKCTRVSF</sequence>
<dbReference type="EMBL" id="JADYXP020000001">
    <property type="protein sequence ID" value="KAL0131982.1"/>
    <property type="molecule type" value="Genomic_DNA"/>
</dbReference>
<feature type="transmembrane region" description="Helical" evidence="1">
    <location>
        <begin position="148"/>
        <end position="170"/>
    </location>
</feature>
<keyword evidence="1" id="KW-1133">Transmembrane helix</keyword>
<gene>
    <name evidence="2" type="ORF">PUN28_000034</name>
</gene>
<protein>
    <submittedName>
        <fullName evidence="2">Uncharacterized protein</fullName>
    </submittedName>
</protein>
<dbReference type="AlphaFoldDB" id="A0AAW2GXV1"/>
<reference evidence="2 3" key="1">
    <citation type="submission" date="2023-03" db="EMBL/GenBank/DDBJ databases">
        <title>High recombination rates correlate with genetic variation in Cardiocondyla obscurior ants.</title>
        <authorList>
            <person name="Errbii M."/>
        </authorList>
    </citation>
    <scope>NUCLEOTIDE SEQUENCE [LARGE SCALE GENOMIC DNA]</scope>
    <source>
        <strain evidence="2">Alpha-2009</strain>
        <tissue evidence="2">Whole body</tissue>
    </source>
</reference>
<accession>A0AAW2GXV1</accession>
<keyword evidence="1" id="KW-0472">Membrane</keyword>
<organism evidence="2 3">
    <name type="scientific">Cardiocondyla obscurior</name>
    <dbReference type="NCBI Taxonomy" id="286306"/>
    <lineage>
        <taxon>Eukaryota</taxon>
        <taxon>Metazoa</taxon>
        <taxon>Ecdysozoa</taxon>
        <taxon>Arthropoda</taxon>
        <taxon>Hexapoda</taxon>
        <taxon>Insecta</taxon>
        <taxon>Pterygota</taxon>
        <taxon>Neoptera</taxon>
        <taxon>Endopterygota</taxon>
        <taxon>Hymenoptera</taxon>
        <taxon>Apocrita</taxon>
        <taxon>Aculeata</taxon>
        <taxon>Formicoidea</taxon>
        <taxon>Formicidae</taxon>
        <taxon>Myrmicinae</taxon>
        <taxon>Cardiocondyla</taxon>
    </lineage>
</organism>
<dbReference type="Proteomes" id="UP001430953">
    <property type="component" value="Unassembled WGS sequence"/>
</dbReference>
<proteinExistence type="predicted"/>